<evidence type="ECO:0000313" key="7">
    <source>
        <dbReference type="Proteomes" id="UP000198935"/>
    </source>
</evidence>
<dbReference type="AlphaFoldDB" id="A0A1H3QBI6"/>
<protein>
    <submittedName>
        <fullName evidence="6">DoxX protein</fullName>
    </submittedName>
</protein>
<dbReference type="Proteomes" id="UP000198935">
    <property type="component" value="Unassembled WGS sequence"/>
</dbReference>
<dbReference type="GO" id="GO:0016020">
    <property type="term" value="C:membrane"/>
    <property type="evidence" value="ECO:0007669"/>
    <property type="project" value="UniProtKB-SubCell"/>
</dbReference>
<feature type="transmembrane region" description="Helical" evidence="5">
    <location>
        <begin position="12"/>
        <end position="29"/>
    </location>
</feature>
<organism evidence="6 7">
    <name type="scientific">Evansella caseinilytica</name>
    <dbReference type="NCBI Taxonomy" id="1503961"/>
    <lineage>
        <taxon>Bacteria</taxon>
        <taxon>Bacillati</taxon>
        <taxon>Bacillota</taxon>
        <taxon>Bacilli</taxon>
        <taxon>Bacillales</taxon>
        <taxon>Bacillaceae</taxon>
        <taxon>Evansella</taxon>
    </lineage>
</organism>
<dbReference type="STRING" id="1503961.SAMN05421736_10694"/>
<feature type="transmembrane region" description="Helical" evidence="5">
    <location>
        <begin position="328"/>
        <end position="345"/>
    </location>
</feature>
<feature type="transmembrane region" description="Helical" evidence="5">
    <location>
        <begin position="388"/>
        <end position="408"/>
    </location>
</feature>
<accession>A0A1H3QBI6</accession>
<dbReference type="OrthoDB" id="4715794at2"/>
<keyword evidence="3 5" id="KW-1133">Transmembrane helix</keyword>
<dbReference type="Pfam" id="PF07681">
    <property type="entry name" value="DoxX"/>
    <property type="match status" value="1"/>
</dbReference>
<reference evidence="7" key="1">
    <citation type="submission" date="2016-10" db="EMBL/GenBank/DDBJ databases">
        <authorList>
            <person name="Varghese N."/>
            <person name="Submissions S."/>
        </authorList>
    </citation>
    <scope>NUCLEOTIDE SEQUENCE [LARGE SCALE GENOMIC DNA]</scope>
    <source>
        <strain evidence="7">SP</strain>
    </source>
</reference>
<keyword evidence="7" id="KW-1185">Reference proteome</keyword>
<feature type="transmembrane region" description="Helical" evidence="5">
    <location>
        <begin position="83"/>
        <end position="104"/>
    </location>
</feature>
<evidence type="ECO:0000256" key="3">
    <source>
        <dbReference type="ARBA" id="ARBA00022989"/>
    </source>
</evidence>
<name>A0A1H3QBI6_9BACI</name>
<feature type="transmembrane region" description="Helical" evidence="5">
    <location>
        <begin position="210"/>
        <end position="228"/>
    </location>
</feature>
<sequence>MKKGHNDQSHRFGPWIAFARIFLGVFWLYEVIIGHNWKVGHPEWVGAGAGEYVINAGTQAIQDGTWAWFGWVWTELVIPYAAFWSYFVIALQLAFGILFIFGLFTRPTAIIAMAFDLSVFFLGNSRIPPLFSIGHIFMLLTNAGMFYGLDALVKQKVKDVATTSKKIIHFLLHLPVVNDNTRPYFIAASVTASIYYFLKIPMMETVRIQMVSLELAALFALGAFLFYMSKQQKDVISLAGSGVRIFIGFKFLHEIFVRDVPALNGMPGWGKPEQLTEVFQIIVDQHWPIISTIVNQAFIPTAAFWAIVFAIVQTLVGIMLVFGWKTQFAAKTGLVFVGLLILLGFTRYTAFIFGYLVTIIGVYGGRFASLDSKKAQTEIRSHFISGKLMAVLLGVSLAAFAATIISGMVPDGYSETMGGFVGSFITIFPALFIVTGYLQRKESVSVQNGSPTKEAA</sequence>
<dbReference type="InterPro" id="IPR032808">
    <property type="entry name" value="DoxX"/>
</dbReference>
<keyword evidence="4 5" id="KW-0472">Membrane</keyword>
<comment type="subcellular location">
    <subcellularLocation>
        <location evidence="1">Membrane</location>
        <topology evidence="1">Multi-pass membrane protein</topology>
    </subcellularLocation>
</comment>
<feature type="transmembrane region" description="Helical" evidence="5">
    <location>
        <begin position="302"/>
        <end position="321"/>
    </location>
</feature>
<dbReference type="EMBL" id="FNPI01000006">
    <property type="protein sequence ID" value="SDZ10491.1"/>
    <property type="molecule type" value="Genomic_DNA"/>
</dbReference>
<proteinExistence type="predicted"/>
<evidence type="ECO:0000256" key="5">
    <source>
        <dbReference type="SAM" id="Phobius"/>
    </source>
</evidence>
<feature type="transmembrane region" description="Helical" evidence="5">
    <location>
        <begin position="351"/>
        <end position="368"/>
    </location>
</feature>
<evidence type="ECO:0000313" key="6">
    <source>
        <dbReference type="EMBL" id="SDZ10491.1"/>
    </source>
</evidence>
<gene>
    <name evidence="6" type="ORF">SAMN05421736_10694</name>
</gene>
<feature type="transmembrane region" description="Helical" evidence="5">
    <location>
        <begin position="420"/>
        <end position="438"/>
    </location>
</feature>
<evidence type="ECO:0000256" key="1">
    <source>
        <dbReference type="ARBA" id="ARBA00004141"/>
    </source>
</evidence>
<evidence type="ECO:0000256" key="4">
    <source>
        <dbReference type="ARBA" id="ARBA00023136"/>
    </source>
</evidence>
<keyword evidence="2 5" id="KW-0812">Transmembrane</keyword>
<evidence type="ECO:0000256" key="2">
    <source>
        <dbReference type="ARBA" id="ARBA00022692"/>
    </source>
</evidence>